<evidence type="ECO:0000313" key="8">
    <source>
        <dbReference type="Proteomes" id="UP001235064"/>
    </source>
</evidence>
<evidence type="ECO:0000259" key="6">
    <source>
        <dbReference type="Pfam" id="PF01957"/>
    </source>
</evidence>
<dbReference type="PANTHER" id="PTHR33507">
    <property type="entry name" value="INNER MEMBRANE PROTEIN YBBJ"/>
    <property type="match status" value="1"/>
</dbReference>
<evidence type="ECO:0000256" key="3">
    <source>
        <dbReference type="ARBA" id="ARBA00022989"/>
    </source>
</evidence>
<evidence type="ECO:0000256" key="1">
    <source>
        <dbReference type="ARBA" id="ARBA00004141"/>
    </source>
</evidence>
<dbReference type="RefSeq" id="WP_286288766.1">
    <property type="nucleotide sequence ID" value="NZ_JASXSZ010000003.1"/>
</dbReference>
<reference evidence="7 8" key="1">
    <citation type="submission" date="2023-06" db="EMBL/GenBank/DDBJ databases">
        <title>Microbacterium sp. nov., isolated from a waste landfill.</title>
        <authorList>
            <person name="Wen W."/>
        </authorList>
    </citation>
    <scope>NUCLEOTIDE SEQUENCE [LARGE SCALE GENOMIC DNA]</scope>
    <source>
        <strain evidence="7 8">ASV49</strain>
    </source>
</reference>
<proteinExistence type="predicted"/>
<keyword evidence="3 5" id="KW-1133">Transmembrane helix</keyword>
<dbReference type="InterPro" id="IPR012340">
    <property type="entry name" value="NA-bd_OB-fold"/>
</dbReference>
<dbReference type="EMBL" id="JASXSZ010000003">
    <property type="protein sequence ID" value="MDL9979833.1"/>
    <property type="molecule type" value="Genomic_DNA"/>
</dbReference>
<feature type="domain" description="NfeD-like C-terminal" evidence="6">
    <location>
        <begin position="92"/>
        <end position="149"/>
    </location>
</feature>
<evidence type="ECO:0000256" key="4">
    <source>
        <dbReference type="ARBA" id="ARBA00023136"/>
    </source>
</evidence>
<accession>A0ABT7MZF8</accession>
<comment type="caution">
    <text evidence="7">The sequence shown here is derived from an EMBL/GenBank/DDBJ whole genome shotgun (WGS) entry which is preliminary data.</text>
</comment>
<organism evidence="7 8">
    <name type="scientific">Microbacterium candidum</name>
    <dbReference type="NCBI Taxonomy" id="3041922"/>
    <lineage>
        <taxon>Bacteria</taxon>
        <taxon>Bacillati</taxon>
        <taxon>Actinomycetota</taxon>
        <taxon>Actinomycetes</taxon>
        <taxon>Micrococcales</taxon>
        <taxon>Microbacteriaceae</taxon>
        <taxon>Microbacterium</taxon>
    </lineage>
</organism>
<comment type="subcellular location">
    <subcellularLocation>
        <location evidence="1">Membrane</location>
        <topology evidence="1">Multi-pass membrane protein</topology>
    </subcellularLocation>
</comment>
<keyword evidence="8" id="KW-1185">Reference proteome</keyword>
<evidence type="ECO:0000256" key="5">
    <source>
        <dbReference type="SAM" id="Phobius"/>
    </source>
</evidence>
<evidence type="ECO:0000313" key="7">
    <source>
        <dbReference type="EMBL" id="MDL9979833.1"/>
    </source>
</evidence>
<evidence type="ECO:0000256" key="2">
    <source>
        <dbReference type="ARBA" id="ARBA00022692"/>
    </source>
</evidence>
<feature type="transmembrane region" description="Helical" evidence="5">
    <location>
        <begin position="54"/>
        <end position="72"/>
    </location>
</feature>
<dbReference type="Gene3D" id="2.40.50.140">
    <property type="entry name" value="Nucleic acid-binding proteins"/>
    <property type="match status" value="1"/>
</dbReference>
<sequence>MDFITTITQFAWIGWIVLIAVFLVIEMLTLDFTFLMLAVGSVAGLASDLFGAPIWLQVLIAAVVAALLIFGLRPPLLRRLRRGEDPTPSNVAALIGMSGQVAAPVTGLGGLVKLANGETWTARATASDSEIQVGSPVRVDRIDGAIAFVSTAPATPTTPEVTA</sequence>
<feature type="transmembrane region" description="Helical" evidence="5">
    <location>
        <begin position="12"/>
        <end position="42"/>
    </location>
</feature>
<keyword evidence="2 5" id="KW-0812">Transmembrane</keyword>
<keyword evidence="4 5" id="KW-0472">Membrane</keyword>
<dbReference type="InterPro" id="IPR002810">
    <property type="entry name" value="NfeD-like_C"/>
</dbReference>
<dbReference type="Proteomes" id="UP001235064">
    <property type="component" value="Unassembled WGS sequence"/>
</dbReference>
<dbReference type="InterPro" id="IPR052165">
    <property type="entry name" value="Membrane_assoc_protease"/>
</dbReference>
<name>A0ABT7MZF8_9MICO</name>
<gene>
    <name evidence="7" type="ORF">QSV35_10875</name>
</gene>
<protein>
    <submittedName>
        <fullName evidence="7">NfeD family protein</fullName>
    </submittedName>
</protein>
<dbReference type="PANTHER" id="PTHR33507:SF3">
    <property type="entry name" value="INNER MEMBRANE PROTEIN YBBJ"/>
    <property type="match status" value="1"/>
</dbReference>
<dbReference type="Pfam" id="PF01957">
    <property type="entry name" value="NfeD"/>
    <property type="match status" value="1"/>
</dbReference>